<dbReference type="InterPro" id="IPR015424">
    <property type="entry name" value="PyrdxlP-dep_Trfase"/>
</dbReference>
<protein>
    <recommendedName>
        <fullName evidence="3">cysteine desulfurase</fullName>
        <ecNumber evidence="3">2.8.1.7</ecNumber>
    </recommendedName>
</protein>
<reference evidence="11" key="1">
    <citation type="submission" date="2023-03" db="EMBL/GenBank/DDBJ databases">
        <authorList>
            <person name="Steffen K."/>
            <person name="Cardenas P."/>
        </authorList>
    </citation>
    <scope>NUCLEOTIDE SEQUENCE</scope>
</reference>
<accession>A0AA35RWU6</accession>
<dbReference type="Gene3D" id="3.90.1150.10">
    <property type="entry name" value="Aspartate Aminotransferase, domain 1"/>
    <property type="match status" value="1"/>
</dbReference>
<evidence type="ECO:0000256" key="1">
    <source>
        <dbReference type="ARBA" id="ARBA00001933"/>
    </source>
</evidence>
<dbReference type="PANTHER" id="PTHR11601">
    <property type="entry name" value="CYSTEINE DESULFURYLASE FAMILY MEMBER"/>
    <property type="match status" value="1"/>
</dbReference>
<dbReference type="AlphaFoldDB" id="A0AA35RWU6"/>
<dbReference type="PROSITE" id="PS00595">
    <property type="entry name" value="AA_TRANSFER_CLASS_5"/>
    <property type="match status" value="1"/>
</dbReference>
<evidence type="ECO:0000313" key="11">
    <source>
        <dbReference type="EMBL" id="CAI8018031.1"/>
    </source>
</evidence>
<dbReference type="Proteomes" id="UP001174909">
    <property type="component" value="Unassembled WGS sequence"/>
</dbReference>
<keyword evidence="7" id="KW-0408">Iron</keyword>
<organism evidence="11 12">
    <name type="scientific">Geodia barretti</name>
    <name type="common">Barrett's horny sponge</name>
    <dbReference type="NCBI Taxonomy" id="519541"/>
    <lineage>
        <taxon>Eukaryota</taxon>
        <taxon>Metazoa</taxon>
        <taxon>Porifera</taxon>
        <taxon>Demospongiae</taxon>
        <taxon>Heteroscleromorpha</taxon>
        <taxon>Tetractinellida</taxon>
        <taxon>Astrophorina</taxon>
        <taxon>Geodiidae</taxon>
        <taxon>Geodia</taxon>
    </lineage>
</organism>
<dbReference type="InterPro" id="IPR015422">
    <property type="entry name" value="PyrdxlP-dep_Trfase_small"/>
</dbReference>
<dbReference type="GO" id="GO:0046872">
    <property type="term" value="F:metal ion binding"/>
    <property type="evidence" value="ECO:0007669"/>
    <property type="project" value="UniProtKB-KW"/>
</dbReference>
<name>A0AA35RWU6_GEOBA</name>
<comment type="cofactor">
    <cofactor evidence="1 9">
        <name>pyridoxal 5'-phosphate</name>
        <dbReference type="ChEBI" id="CHEBI:597326"/>
    </cofactor>
</comment>
<feature type="domain" description="Aminotransferase class V" evidence="10">
    <location>
        <begin position="1"/>
        <end position="344"/>
    </location>
</feature>
<proteinExistence type="inferred from homology"/>
<comment type="similarity">
    <text evidence="2">Belongs to the class-V pyridoxal-phosphate-dependent aminotransferase family. NifS/IscS subfamily.</text>
</comment>
<evidence type="ECO:0000256" key="3">
    <source>
        <dbReference type="ARBA" id="ARBA00012239"/>
    </source>
</evidence>
<dbReference type="InterPro" id="IPR016454">
    <property type="entry name" value="Cysteine_dSase"/>
</dbReference>
<evidence type="ECO:0000256" key="2">
    <source>
        <dbReference type="ARBA" id="ARBA00006490"/>
    </source>
</evidence>
<evidence type="ECO:0000313" key="12">
    <source>
        <dbReference type="Proteomes" id="UP001174909"/>
    </source>
</evidence>
<evidence type="ECO:0000256" key="8">
    <source>
        <dbReference type="ARBA" id="ARBA00023014"/>
    </source>
</evidence>
<keyword evidence="5" id="KW-0479">Metal-binding</keyword>
<dbReference type="EMBL" id="CASHTH010001681">
    <property type="protein sequence ID" value="CAI8018031.1"/>
    <property type="molecule type" value="Genomic_DNA"/>
</dbReference>
<dbReference type="GO" id="GO:0051536">
    <property type="term" value="F:iron-sulfur cluster binding"/>
    <property type="evidence" value="ECO:0007669"/>
    <property type="project" value="UniProtKB-KW"/>
</dbReference>
<dbReference type="FunFam" id="3.40.640.10:FF:000084">
    <property type="entry name" value="IscS-like cysteine desulfurase"/>
    <property type="match status" value="1"/>
</dbReference>
<keyword evidence="12" id="KW-1185">Reference proteome</keyword>
<dbReference type="SUPFAM" id="SSF53383">
    <property type="entry name" value="PLP-dependent transferases"/>
    <property type="match status" value="1"/>
</dbReference>
<evidence type="ECO:0000259" key="10">
    <source>
        <dbReference type="Pfam" id="PF00266"/>
    </source>
</evidence>
<keyword evidence="4" id="KW-0808">Transferase</keyword>
<dbReference type="PANTHER" id="PTHR11601:SF34">
    <property type="entry name" value="CYSTEINE DESULFURASE"/>
    <property type="match status" value="1"/>
</dbReference>
<evidence type="ECO:0000256" key="4">
    <source>
        <dbReference type="ARBA" id="ARBA00022679"/>
    </source>
</evidence>
<evidence type="ECO:0000256" key="9">
    <source>
        <dbReference type="RuleBase" id="RU004504"/>
    </source>
</evidence>
<sequence length="366" mass="39111">MTPYFTELFGNPSSIHAVGQQARYALDEARDRVARVLNCRAREVVFTGGGTESDNAAIVGVATALQETGNHIITTSVEHHAVLHTCQHLESQGYDVTYLPVDSDGIVQPDAVSRAITDRTTLVSVMYANNEIGVVNPIPEIAPDLSRTILFHTDAVQAAGYLDLDVRKLGVDLLSLSGHKFHGPKGTGVLFIRRGAPFLPFLLGGGQERERRSGTENIPGIVGLSVALETANSQREESSRHCAALRDRIVDQVLARVRGSRLNGHPTQRLPNNANFSFPGVEGEPILLGLDMAGVAASSGSACSSGSLEPSHVLLALGQSAEVARGSLRLTLGKDNTDEQVDYLLDVLVDLVERLRQLPSLTTAGS</sequence>
<evidence type="ECO:0000256" key="5">
    <source>
        <dbReference type="ARBA" id="ARBA00022723"/>
    </source>
</evidence>
<dbReference type="GO" id="GO:0031071">
    <property type="term" value="F:cysteine desulfurase activity"/>
    <property type="evidence" value="ECO:0007669"/>
    <property type="project" value="UniProtKB-EC"/>
</dbReference>
<dbReference type="Pfam" id="PF00266">
    <property type="entry name" value="Aminotran_5"/>
    <property type="match status" value="1"/>
</dbReference>
<keyword evidence="8" id="KW-0411">Iron-sulfur</keyword>
<gene>
    <name evidence="11" type="ORF">GBAR_LOCUS10893</name>
</gene>
<dbReference type="InterPro" id="IPR000192">
    <property type="entry name" value="Aminotrans_V_dom"/>
</dbReference>
<dbReference type="PIRSF" id="PIRSF005572">
    <property type="entry name" value="NifS"/>
    <property type="match status" value="1"/>
</dbReference>
<dbReference type="EC" id="2.8.1.7" evidence="3"/>
<comment type="caution">
    <text evidence="11">The sequence shown here is derived from an EMBL/GenBank/DDBJ whole genome shotgun (WGS) entry which is preliminary data.</text>
</comment>
<keyword evidence="6" id="KW-0663">Pyridoxal phosphate</keyword>
<dbReference type="InterPro" id="IPR020578">
    <property type="entry name" value="Aminotrans_V_PyrdxlP_BS"/>
</dbReference>
<evidence type="ECO:0000256" key="7">
    <source>
        <dbReference type="ARBA" id="ARBA00023004"/>
    </source>
</evidence>
<dbReference type="Gene3D" id="3.40.640.10">
    <property type="entry name" value="Type I PLP-dependent aspartate aminotransferase-like (Major domain)"/>
    <property type="match status" value="1"/>
</dbReference>
<evidence type="ECO:0000256" key="6">
    <source>
        <dbReference type="ARBA" id="ARBA00022898"/>
    </source>
</evidence>
<dbReference type="Gene3D" id="1.10.260.50">
    <property type="match status" value="1"/>
</dbReference>
<dbReference type="InterPro" id="IPR015421">
    <property type="entry name" value="PyrdxlP-dep_Trfase_major"/>
</dbReference>